<dbReference type="GO" id="GO:0005524">
    <property type="term" value="F:ATP binding"/>
    <property type="evidence" value="ECO:0007669"/>
    <property type="project" value="UniProtKB-UniRule"/>
</dbReference>
<dbReference type="Proteomes" id="UP000004834">
    <property type="component" value="Unassembled WGS sequence"/>
</dbReference>
<dbReference type="SUPFAM" id="SSF56059">
    <property type="entry name" value="Glutathione synthetase ATP-binding domain-like"/>
    <property type="match status" value="1"/>
</dbReference>
<protein>
    <recommendedName>
        <fullName evidence="5">ATP-grasp domain-containing protein</fullName>
    </recommendedName>
</protein>
<dbReference type="Gene3D" id="3.30.470.20">
    <property type="entry name" value="ATP-grasp fold, B domain"/>
    <property type="match status" value="1"/>
</dbReference>
<dbReference type="GO" id="GO:0016874">
    <property type="term" value="F:ligase activity"/>
    <property type="evidence" value="ECO:0007669"/>
    <property type="project" value="UniProtKB-KW"/>
</dbReference>
<dbReference type="Gene3D" id="3.30.1490.20">
    <property type="entry name" value="ATP-grasp fold, A domain"/>
    <property type="match status" value="1"/>
</dbReference>
<dbReference type="RefSeq" id="WP_006263837.1">
    <property type="nucleotide sequence ID" value="NZ_JH590838.1"/>
</dbReference>
<keyword evidence="1" id="KW-0436">Ligase</keyword>
<feature type="domain" description="ATP-grasp" evidence="5">
    <location>
        <begin position="110"/>
        <end position="302"/>
    </location>
</feature>
<evidence type="ECO:0000313" key="7">
    <source>
        <dbReference type="Proteomes" id="UP000004834"/>
    </source>
</evidence>
<accession>A0AAV3F1S2</accession>
<reference evidence="6 7" key="1">
    <citation type="submission" date="2011-11" db="EMBL/GenBank/DDBJ databases">
        <title>The Genome Sequence of Myroides odoratimimus CIP 101113.</title>
        <authorList>
            <person name="Earl A."/>
            <person name="Ward D."/>
            <person name="Feldgarden M."/>
            <person name="Gevers D."/>
            <person name="Huys G."/>
            <person name="Young S.K."/>
            <person name="Zeng Q."/>
            <person name="Gargeya S."/>
            <person name="Fitzgerald M."/>
            <person name="Haas B."/>
            <person name="Abouelleil A."/>
            <person name="Alvarado L."/>
            <person name="Arachchi H.M."/>
            <person name="Berlin A."/>
            <person name="Brown A."/>
            <person name="Chapman S.B."/>
            <person name="Chen Z."/>
            <person name="Dunbar C."/>
            <person name="Freedman E."/>
            <person name="Gearin G."/>
            <person name="Goldberg J."/>
            <person name="Griggs A."/>
            <person name="Gujja S."/>
            <person name="Heiman D."/>
            <person name="Howarth C."/>
            <person name="Larson L."/>
            <person name="Lui A."/>
            <person name="MacDonald P.J.P."/>
            <person name="Montmayeur A."/>
            <person name="Murphy C."/>
            <person name="Neiman D."/>
            <person name="Pearson M."/>
            <person name="Priest M."/>
            <person name="Roberts A."/>
            <person name="Saif S."/>
            <person name="Shea T."/>
            <person name="Shenoy N."/>
            <person name="Sisk P."/>
            <person name="Stolte C."/>
            <person name="Sykes S."/>
            <person name="Wortman J."/>
            <person name="Nusbaum C."/>
            <person name="Birren B."/>
        </authorList>
    </citation>
    <scope>NUCLEOTIDE SEQUENCE [LARGE SCALE GENOMIC DNA]</scope>
    <source>
        <strain evidence="6 7">CIP 101113</strain>
    </source>
</reference>
<gene>
    <name evidence="6" type="ORF">HMPREF9715_02228</name>
</gene>
<dbReference type="PANTHER" id="PTHR43585:SF2">
    <property type="entry name" value="ATP-GRASP ENZYME FSQD"/>
    <property type="match status" value="1"/>
</dbReference>
<evidence type="ECO:0000256" key="4">
    <source>
        <dbReference type="PROSITE-ProRule" id="PRU00409"/>
    </source>
</evidence>
<sequence length="374" mass="42191">MSKLKLAILGASYLQLPLVLKAKEMGLEIHCFAWDDGKAICKNYVDFFYPISVLEKEEILTVCDKVGINGVLTIATDICIPTIAYVASNLGLVGNTIECAKLTTDKKLMRELLMHSKLNCPKSLAINSKELLEELIFDYPVIVKPSDRSGSLGVAKVYNTIELKDAVEFALDVSLSKNCLIEEFIEGREISVETISYQGRHRVIAITDKIITEEPYFVEIEHHQPSNLPVDIKRRIEEDTINILNVFGVTNGAGHLEYRITENNEIYLIEIGSRMGGDFIGSDLVQLSTGFDYLKAVIEVAIGKYTWNEQMLLNKFSGVYFLGKETEYLLPYFNSNNSEIVKKERISELITNLKNSNDRSGYFIYQGDSRLRVI</sequence>
<dbReference type="InterPro" id="IPR011761">
    <property type="entry name" value="ATP-grasp"/>
</dbReference>
<comment type="caution">
    <text evidence="6">The sequence shown here is derived from an EMBL/GenBank/DDBJ whole genome shotgun (WGS) entry which is preliminary data.</text>
</comment>
<dbReference type="InterPro" id="IPR052032">
    <property type="entry name" value="ATP-dep_AA_Ligase"/>
</dbReference>
<dbReference type="GO" id="GO:0046872">
    <property type="term" value="F:metal ion binding"/>
    <property type="evidence" value="ECO:0007669"/>
    <property type="project" value="InterPro"/>
</dbReference>
<proteinExistence type="predicted"/>
<dbReference type="Gene3D" id="3.40.50.20">
    <property type="match status" value="1"/>
</dbReference>
<name>A0AAV3F1S2_9FLAO</name>
<dbReference type="PANTHER" id="PTHR43585">
    <property type="entry name" value="FUMIPYRROLE BIOSYNTHESIS PROTEIN C"/>
    <property type="match status" value="1"/>
</dbReference>
<dbReference type="PROSITE" id="PS50975">
    <property type="entry name" value="ATP_GRASP"/>
    <property type="match status" value="1"/>
</dbReference>
<organism evidence="6 7">
    <name type="scientific">Myroides odoratimimus CIP 101113</name>
    <dbReference type="NCBI Taxonomy" id="883154"/>
    <lineage>
        <taxon>Bacteria</taxon>
        <taxon>Pseudomonadati</taxon>
        <taxon>Bacteroidota</taxon>
        <taxon>Flavobacteriia</taxon>
        <taxon>Flavobacteriales</taxon>
        <taxon>Flavobacteriaceae</taxon>
        <taxon>Myroides</taxon>
    </lineage>
</organism>
<dbReference type="InterPro" id="IPR013815">
    <property type="entry name" value="ATP_grasp_subdomain_1"/>
</dbReference>
<evidence type="ECO:0000256" key="2">
    <source>
        <dbReference type="ARBA" id="ARBA00022741"/>
    </source>
</evidence>
<keyword evidence="3 4" id="KW-0067">ATP-binding</keyword>
<evidence type="ECO:0000256" key="3">
    <source>
        <dbReference type="ARBA" id="ARBA00022840"/>
    </source>
</evidence>
<dbReference type="Pfam" id="PF13535">
    <property type="entry name" value="ATP-grasp_4"/>
    <property type="match status" value="1"/>
</dbReference>
<evidence type="ECO:0000313" key="6">
    <source>
        <dbReference type="EMBL" id="EHO09927.1"/>
    </source>
</evidence>
<dbReference type="AlphaFoldDB" id="A0AAV3F1S2"/>
<dbReference type="EMBL" id="AGEE01000027">
    <property type="protein sequence ID" value="EHO09927.1"/>
    <property type="molecule type" value="Genomic_DNA"/>
</dbReference>
<evidence type="ECO:0000259" key="5">
    <source>
        <dbReference type="PROSITE" id="PS50975"/>
    </source>
</evidence>
<evidence type="ECO:0000256" key="1">
    <source>
        <dbReference type="ARBA" id="ARBA00022598"/>
    </source>
</evidence>
<keyword evidence="2 4" id="KW-0547">Nucleotide-binding</keyword>